<protein>
    <recommendedName>
        <fullName evidence="2">DUF4214 domain-containing protein</fullName>
    </recommendedName>
</protein>
<evidence type="ECO:0000313" key="4">
    <source>
        <dbReference type="Proteomes" id="UP000004200"/>
    </source>
</evidence>
<gene>
    <name evidence="3" type="ORF">ThidrDRAFT_2778</name>
</gene>
<evidence type="ECO:0000313" key="3">
    <source>
        <dbReference type="EMBL" id="EGV30304.1"/>
    </source>
</evidence>
<dbReference type="eggNOG" id="COG5549">
    <property type="taxonomic scope" value="Bacteria"/>
</dbReference>
<dbReference type="Pfam" id="PF13946">
    <property type="entry name" value="DUF4214"/>
    <property type="match status" value="1"/>
</dbReference>
<dbReference type="OrthoDB" id="6142881at2"/>
<comment type="caution">
    <text evidence="3">The sequence shown here is derived from an EMBL/GenBank/DDBJ whole genome shotgun (WGS) entry which is preliminary data.</text>
</comment>
<dbReference type="AlphaFoldDB" id="G2E3B5"/>
<feature type="chain" id="PRO_5003428963" description="DUF4214 domain-containing protein" evidence="1">
    <location>
        <begin position="26"/>
        <end position="540"/>
    </location>
</feature>
<organism evidence="3 4">
    <name type="scientific">Thiorhodococcus drewsii AZ1</name>
    <dbReference type="NCBI Taxonomy" id="765913"/>
    <lineage>
        <taxon>Bacteria</taxon>
        <taxon>Pseudomonadati</taxon>
        <taxon>Pseudomonadota</taxon>
        <taxon>Gammaproteobacteria</taxon>
        <taxon>Chromatiales</taxon>
        <taxon>Chromatiaceae</taxon>
        <taxon>Thiorhodococcus</taxon>
    </lineage>
</organism>
<feature type="domain" description="DUF4214" evidence="2">
    <location>
        <begin position="398"/>
        <end position="461"/>
    </location>
</feature>
<dbReference type="STRING" id="765913.ThidrDRAFT_2778"/>
<feature type="signal peptide" evidence="1">
    <location>
        <begin position="1"/>
        <end position="25"/>
    </location>
</feature>
<reference evidence="3 4" key="1">
    <citation type="submission" date="2011-06" db="EMBL/GenBank/DDBJ databases">
        <title>The draft genome of Thiorhodococcus drewsii AZ1.</title>
        <authorList>
            <consortium name="US DOE Joint Genome Institute (JGI-PGF)"/>
            <person name="Lucas S."/>
            <person name="Han J."/>
            <person name="Lapidus A."/>
            <person name="Cheng J.-F."/>
            <person name="Goodwin L."/>
            <person name="Pitluck S."/>
            <person name="Peters L."/>
            <person name="Land M.L."/>
            <person name="Hauser L."/>
            <person name="Vogl K."/>
            <person name="Liu Z."/>
            <person name="Imhoff J."/>
            <person name="Thiel V."/>
            <person name="Frigaard N.-U."/>
            <person name="Bryant D.A."/>
            <person name="Woyke T.J."/>
        </authorList>
    </citation>
    <scope>NUCLEOTIDE SEQUENCE [LARGE SCALE GENOMIC DNA]</scope>
    <source>
        <strain evidence="3 4">AZ1</strain>
    </source>
</reference>
<sequence length="540" mass="59802">MLEKKSLYFVAVSVSLLIFSSSICAFNPISTKTTESIPSQFSEAYLAGKTFYLVWFGSGEDESGNELDDVPAALEVQLQANGTAVISGLLNSGDTTATWAVDDTGLLYFDGDATEGNLIACNHTDEFIRTHYMYENEVDNVDLYFFDRQEALDYASSMTQAPEPCAQGPGFATLPSAAIQVDGLTDDWSDIEPVITDPADDQEGSSATDIRAVYAAIDEEAERMGFLMQVEGTIQMPHTPSQEYSHYHLSFNYHWDQFCQVEDKIYIYNDYATADGERTTVVSPYDPTQDLDIDYPVESAYQGSALEASFDLDILPVGVRSVSLYAHPASSPNYTPLDEANSGCYLLPFERILELQRDDSWLVTEIYTATLGYAPDNEGLQYWVANLQNGGWTPTEVAQSFFDAPLVQEMYPTDQGYGPFIEALYENLFGRAPDAEGYQYWLAELDSGRVQRNQMIIALIEGGWANADATSDMARFGHRIQVGLAFAAEQAERGIVYSQLSEDQQVMLRQIGREVLATVTDDSATRKAAIDNIPSLLDQL</sequence>
<dbReference type="Proteomes" id="UP000004200">
    <property type="component" value="Unassembled WGS sequence"/>
</dbReference>
<dbReference type="RefSeq" id="WP_007041491.1">
    <property type="nucleotide sequence ID" value="NZ_AFWT01000019.1"/>
</dbReference>
<evidence type="ECO:0000256" key="1">
    <source>
        <dbReference type="SAM" id="SignalP"/>
    </source>
</evidence>
<proteinExistence type="predicted"/>
<evidence type="ECO:0000259" key="2">
    <source>
        <dbReference type="Pfam" id="PF13946"/>
    </source>
</evidence>
<keyword evidence="4" id="KW-1185">Reference proteome</keyword>
<dbReference type="InterPro" id="IPR038255">
    <property type="entry name" value="PBS_linker_sf"/>
</dbReference>
<dbReference type="Gene3D" id="1.10.3130.20">
    <property type="entry name" value="Phycobilisome linker domain"/>
    <property type="match status" value="1"/>
</dbReference>
<dbReference type="EMBL" id="AFWT01000019">
    <property type="protein sequence ID" value="EGV30304.1"/>
    <property type="molecule type" value="Genomic_DNA"/>
</dbReference>
<name>G2E3B5_9GAMM</name>
<keyword evidence="1" id="KW-0732">Signal</keyword>
<accession>G2E3B5</accession>
<dbReference type="InterPro" id="IPR025282">
    <property type="entry name" value="DUF4214"/>
</dbReference>